<organism evidence="2 3">
    <name type="scientific">Purpureocillium lilacinum</name>
    <name type="common">Paecilomyces lilacinus</name>
    <dbReference type="NCBI Taxonomy" id="33203"/>
    <lineage>
        <taxon>Eukaryota</taxon>
        <taxon>Fungi</taxon>
        <taxon>Dikarya</taxon>
        <taxon>Ascomycota</taxon>
        <taxon>Pezizomycotina</taxon>
        <taxon>Sordariomycetes</taxon>
        <taxon>Hypocreomycetidae</taxon>
        <taxon>Hypocreales</taxon>
        <taxon>Ophiocordycipitaceae</taxon>
        <taxon>Purpureocillium</taxon>
    </lineage>
</organism>
<evidence type="ECO:0000313" key="3">
    <source>
        <dbReference type="Proteomes" id="UP000245956"/>
    </source>
</evidence>
<dbReference type="Proteomes" id="UP000245956">
    <property type="component" value="Unassembled WGS sequence"/>
</dbReference>
<feature type="region of interest" description="Disordered" evidence="1">
    <location>
        <begin position="244"/>
        <end position="339"/>
    </location>
</feature>
<comment type="caution">
    <text evidence="2">The sequence shown here is derived from an EMBL/GenBank/DDBJ whole genome shotgun (WGS) entry which is preliminary data.</text>
</comment>
<proteinExistence type="predicted"/>
<gene>
    <name evidence="2" type="ORF">PCL_03894</name>
</gene>
<feature type="compositionally biased region" description="Polar residues" evidence="1">
    <location>
        <begin position="310"/>
        <end position="323"/>
    </location>
</feature>
<name>A0A2U3EQE8_PURLI</name>
<evidence type="ECO:0000256" key="1">
    <source>
        <dbReference type="SAM" id="MobiDB-lite"/>
    </source>
</evidence>
<accession>A0A2U3EQE8</accession>
<sequence length="339" mass="36033">MAGSGSLADEPQRWPRRGVRATPDHWTGTPAGGRMTDSTGVSKLGESVGRDRGTGRIRVGGISISASGKQGQVGGQGWRWWQVVAGGGGGGGAKASTKPQIGFQRAGPGASDRLARVLHPYRHHPKTRHYARCTPRGALPAVEPLKRPPAKPSRRIRPAHDDAPRLSVAAHGVACTLVFLGVCPRRPLAHCPSVMWLGPQPTTASGLPERRDPASSNHRRHSMEKSDLVCFHEGRYLQKLSTVFAGHSGPPRHGPLQSRADAEASAHQHTPSSKTSRGAVTGGVTGSRHREPSPGAGRQQTLTRRAGLLCQTSNTGLSETRPQIQPPGQRALPKYAPHV</sequence>
<dbReference type="AlphaFoldDB" id="A0A2U3EQE8"/>
<evidence type="ECO:0000313" key="2">
    <source>
        <dbReference type="EMBL" id="PWI76700.1"/>
    </source>
</evidence>
<feature type="region of interest" description="Disordered" evidence="1">
    <location>
        <begin position="1"/>
        <end position="56"/>
    </location>
</feature>
<dbReference type="EMBL" id="LCWV01000001">
    <property type="protein sequence ID" value="PWI76700.1"/>
    <property type="molecule type" value="Genomic_DNA"/>
</dbReference>
<feature type="region of interest" description="Disordered" evidence="1">
    <location>
        <begin position="196"/>
        <end position="224"/>
    </location>
</feature>
<reference evidence="2 3" key="1">
    <citation type="journal article" date="2016" name="Front. Microbiol.">
        <title>Genome and transcriptome sequences reveal the specific parasitism of the nematophagous Purpureocillium lilacinum 36-1.</title>
        <authorList>
            <person name="Xie J."/>
            <person name="Li S."/>
            <person name="Mo C."/>
            <person name="Xiao X."/>
            <person name="Peng D."/>
            <person name="Wang G."/>
            <person name="Xiao Y."/>
        </authorList>
    </citation>
    <scope>NUCLEOTIDE SEQUENCE [LARGE SCALE GENOMIC DNA]</scope>
    <source>
        <strain evidence="2 3">36-1</strain>
    </source>
</reference>
<feature type="compositionally biased region" description="Polar residues" evidence="1">
    <location>
        <begin position="267"/>
        <end position="278"/>
    </location>
</feature>
<protein>
    <submittedName>
        <fullName evidence="2">Uncharacterized protein</fullName>
    </submittedName>
</protein>